<sequence length="246" mass="27103">MPEETNNWYYAEKGEKLGPFNFEELKDLVTKGKVSKDTKVWGGIGDWVPAYQTALSGMFAAPSNMPPPLAGTEVYNLYVWLVVAIPIVGALLELLLIDVLGAASTLLYLVPNVVLCVLDERKLKAAGHQAPSSWWCLVIPVYLWKRATLLKQKKHYFWGWMAAMVISIFITIGGSEAALEESACPIVTDIIANQFYGSATCKAVTITEEVSAGFYKATATLDTGKDLFITIEKQGDDSIYVRIPNQ</sequence>
<keyword evidence="1" id="KW-1133">Transmembrane helix</keyword>
<dbReference type="Proteomes" id="UP000321303">
    <property type="component" value="Unassembled WGS sequence"/>
</dbReference>
<evidence type="ECO:0000256" key="1">
    <source>
        <dbReference type="SAM" id="Phobius"/>
    </source>
</evidence>
<dbReference type="RefSeq" id="WP_146873356.1">
    <property type="nucleotide sequence ID" value="NZ_BJXV01000003.1"/>
</dbReference>
<keyword evidence="1" id="KW-0472">Membrane</keyword>
<feature type="transmembrane region" description="Helical" evidence="1">
    <location>
        <begin position="155"/>
        <end position="174"/>
    </location>
</feature>
<keyword evidence="1" id="KW-0812">Transmembrane</keyword>
<feature type="domain" description="GYF" evidence="2">
    <location>
        <begin position="8"/>
        <end position="52"/>
    </location>
</feature>
<evidence type="ECO:0000259" key="2">
    <source>
        <dbReference type="Pfam" id="PF14237"/>
    </source>
</evidence>
<reference evidence="3 4" key="1">
    <citation type="submission" date="2019-07" db="EMBL/GenBank/DDBJ databases">
        <title>Whole genome shotgun sequence of Halomonas variabilis NBRC 102410.</title>
        <authorList>
            <person name="Hosoyama A."/>
            <person name="Uohara A."/>
            <person name="Ohji S."/>
            <person name="Ichikawa N."/>
        </authorList>
    </citation>
    <scope>NUCLEOTIDE SEQUENCE [LARGE SCALE GENOMIC DNA]</scope>
    <source>
        <strain evidence="3 4">NBRC 102410</strain>
    </source>
</reference>
<comment type="caution">
    <text evidence="3">The sequence shown here is derived from an EMBL/GenBank/DDBJ whole genome shotgun (WGS) entry which is preliminary data.</text>
</comment>
<accession>A0A511UNL3</accession>
<proteinExistence type="predicted"/>
<gene>
    <name evidence="3" type="ORF">HVA01_09040</name>
</gene>
<evidence type="ECO:0000313" key="4">
    <source>
        <dbReference type="Proteomes" id="UP000321303"/>
    </source>
</evidence>
<keyword evidence="4" id="KW-1185">Reference proteome</keyword>
<dbReference type="AlphaFoldDB" id="A0A511UNL3"/>
<protein>
    <recommendedName>
        <fullName evidence="2">GYF domain-containing protein</fullName>
    </recommendedName>
</protein>
<name>A0A511UNL3_9GAMM</name>
<dbReference type="Pfam" id="PF14237">
    <property type="entry name" value="GYF_2"/>
    <property type="match status" value="1"/>
</dbReference>
<feature type="transmembrane region" description="Helical" evidence="1">
    <location>
        <begin position="77"/>
        <end position="97"/>
    </location>
</feature>
<dbReference type="OrthoDB" id="8859199at2"/>
<evidence type="ECO:0000313" key="3">
    <source>
        <dbReference type="EMBL" id="GEN27258.1"/>
    </source>
</evidence>
<organism evidence="3 4">
    <name type="scientific">Halovibrio variabilis</name>
    <dbReference type="NCBI Taxonomy" id="31910"/>
    <lineage>
        <taxon>Bacteria</taxon>
        <taxon>Pseudomonadati</taxon>
        <taxon>Pseudomonadota</taxon>
        <taxon>Gammaproteobacteria</taxon>
        <taxon>Oceanospirillales</taxon>
        <taxon>Halomonadaceae</taxon>
        <taxon>Halovibrio</taxon>
    </lineage>
</organism>
<dbReference type="InterPro" id="IPR025640">
    <property type="entry name" value="GYF_2"/>
</dbReference>
<dbReference type="EMBL" id="BJXV01000003">
    <property type="protein sequence ID" value="GEN27258.1"/>
    <property type="molecule type" value="Genomic_DNA"/>
</dbReference>